<dbReference type="SMART" id="SM00256">
    <property type="entry name" value="FBOX"/>
    <property type="match status" value="1"/>
</dbReference>
<evidence type="ECO:0000313" key="2">
    <source>
        <dbReference type="Proteomes" id="UP000694864"/>
    </source>
</evidence>
<feature type="domain" description="F-box" evidence="1">
    <location>
        <begin position="10"/>
        <end position="56"/>
    </location>
</feature>
<protein>
    <submittedName>
        <fullName evidence="3">F-box/kelch-repeat protein At5g51250-like</fullName>
    </submittedName>
</protein>
<organism evidence="2 3">
    <name type="scientific">Camelina sativa</name>
    <name type="common">False flax</name>
    <name type="synonym">Myagrum sativum</name>
    <dbReference type="NCBI Taxonomy" id="90675"/>
    <lineage>
        <taxon>Eukaryota</taxon>
        <taxon>Viridiplantae</taxon>
        <taxon>Streptophyta</taxon>
        <taxon>Embryophyta</taxon>
        <taxon>Tracheophyta</taxon>
        <taxon>Spermatophyta</taxon>
        <taxon>Magnoliopsida</taxon>
        <taxon>eudicotyledons</taxon>
        <taxon>Gunneridae</taxon>
        <taxon>Pentapetalae</taxon>
        <taxon>rosids</taxon>
        <taxon>malvids</taxon>
        <taxon>Brassicales</taxon>
        <taxon>Brassicaceae</taxon>
        <taxon>Camelineae</taxon>
        <taxon>Camelina</taxon>
    </lineage>
</organism>
<sequence>MSSLEKKKKLSSITSLPDDLLLSIVARVSRLYYPILSLVSKSFQCLLASPDLYKTRSLLGNTEGCLYVCLQCNPGYRWFTLCRKPDQTLTNNTSGYVLATVPSPRFHKACFSSLVAVGSDIYNIHAPSSSSGSVLDCRSHTWREAPAPTQPVKELSISASVIGRKIYVVGCYNNRMSPKPLKVLDTKTQVWETIPCKGKRDYKFKNSQSTCIDGKFHVVTERKEVVAYNPKEGRWDLSSFVHKKKILCAEVALERRKSGEIVGKVEWLGHVLTIPREYDFVKALAATLLSYVFDMHMFGVQYTAVAVTFM</sequence>
<dbReference type="Pfam" id="PF25210">
    <property type="entry name" value="Kelch_FKB95"/>
    <property type="match status" value="1"/>
</dbReference>
<proteinExistence type="predicted"/>
<dbReference type="InterPro" id="IPR001810">
    <property type="entry name" value="F-box_dom"/>
</dbReference>
<reference evidence="2" key="1">
    <citation type="journal article" date="2014" name="Nat. Commun.">
        <title>The emerging biofuel crop Camelina sativa retains a highly undifferentiated hexaploid genome structure.</title>
        <authorList>
            <person name="Kagale S."/>
            <person name="Koh C."/>
            <person name="Nixon J."/>
            <person name="Bollina V."/>
            <person name="Clarke W.E."/>
            <person name="Tuteja R."/>
            <person name="Spillane C."/>
            <person name="Robinson S.J."/>
            <person name="Links M.G."/>
            <person name="Clarke C."/>
            <person name="Higgins E.E."/>
            <person name="Huebert T."/>
            <person name="Sharpe A.G."/>
            <person name="Parkin I.A."/>
        </authorList>
    </citation>
    <scope>NUCLEOTIDE SEQUENCE [LARGE SCALE GENOMIC DNA]</scope>
    <source>
        <strain evidence="2">cv. DH55</strain>
    </source>
</reference>
<dbReference type="SUPFAM" id="SSF117281">
    <property type="entry name" value="Kelch motif"/>
    <property type="match status" value="1"/>
</dbReference>
<reference evidence="3" key="2">
    <citation type="submission" date="2025-08" db="UniProtKB">
        <authorList>
            <consortium name="RefSeq"/>
        </authorList>
    </citation>
    <scope>IDENTIFICATION</scope>
    <source>
        <tissue evidence="3">Leaf</tissue>
    </source>
</reference>
<dbReference type="PANTHER" id="PTHR24414:SF148">
    <property type="entry name" value="F-BOX DOMAIN-CONTAINING PROTEIN"/>
    <property type="match status" value="1"/>
</dbReference>
<evidence type="ECO:0000259" key="1">
    <source>
        <dbReference type="PROSITE" id="PS50181"/>
    </source>
</evidence>
<dbReference type="InterPro" id="IPR057499">
    <property type="entry name" value="Kelch_FKB95"/>
</dbReference>
<dbReference type="InterPro" id="IPR036047">
    <property type="entry name" value="F-box-like_dom_sf"/>
</dbReference>
<dbReference type="SUPFAM" id="SSF81383">
    <property type="entry name" value="F-box domain"/>
    <property type="match status" value="1"/>
</dbReference>
<gene>
    <name evidence="3" type="primary">LOC104767399</name>
</gene>
<dbReference type="RefSeq" id="XP_010489733.1">
    <property type="nucleotide sequence ID" value="XM_010491431.1"/>
</dbReference>
<dbReference type="InterPro" id="IPR050354">
    <property type="entry name" value="F-box/kelch-repeat_ARATH"/>
</dbReference>
<dbReference type="PROSITE" id="PS50181">
    <property type="entry name" value="FBOX"/>
    <property type="match status" value="1"/>
</dbReference>
<dbReference type="CDD" id="cd22152">
    <property type="entry name" value="F-box_AtAFR-like"/>
    <property type="match status" value="1"/>
</dbReference>
<dbReference type="GeneID" id="104767399"/>
<dbReference type="Gene3D" id="2.120.10.80">
    <property type="entry name" value="Kelch-type beta propeller"/>
    <property type="match status" value="1"/>
</dbReference>
<keyword evidence="2" id="KW-1185">Reference proteome</keyword>
<dbReference type="Proteomes" id="UP000694864">
    <property type="component" value="Chromosome 19"/>
</dbReference>
<accession>A0ABM0XRA6</accession>
<dbReference type="PANTHER" id="PTHR24414">
    <property type="entry name" value="F-BOX/KELCH-REPEAT PROTEIN SKIP4"/>
    <property type="match status" value="1"/>
</dbReference>
<evidence type="ECO:0000313" key="3">
    <source>
        <dbReference type="RefSeq" id="XP_010489733.1"/>
    </source>
</evidence>
<dbReference type="Pfam" id="PF00646">
    <property type="entry name" value="F-box"/>
    <property type="match status" value="1"/>
</dbReference>
<name>A0ABM0XRA6_CAMSA</name>
<dbReference type="InterPro" id="IPR015915">
    <property type="entry name" value="Kelch-typ_b-propeller"/>
</dbReference>